<proteinExistence type="predicted"/>
<dbReference type="PANTHER" id="PTHR44858">
    <property type="entry name" value="TETRATRICOPEPTIDE REPEAT PROTEIN 6"/>
    <property type="match status" value="1"/>
</dbReference>
<dbReference type="RefSeq" id="WP_338095540.1">
    <property type="nucleotide sequence ID" value="NZ_JAWDKB010000001.1"/>
</dbReference>
<keyword evidence="2 3" id="KW-0802">TPR repeat</keyword>
<dbReference type="Pfam" id="PF00515">
    <property type="entry name" value="TPR_1"/>
    <property type="match status" value="1"/>
</dbReference>
<dbReference type="InterPro" id="IPR019734">
    <property type="entry name" value="TPR_rpt"/>
</dbReference>
<evidence type="ECO:0008006" key="6">
    <source>
        <dbReference type="Google" id="ProtNLM"/>
    </source>
</evidence>
<sequence length="165" mass="18637">MVLTADEFFQNGMKEYLNRNFAGSVEWFSQAIQENSENVNYYYYRGIAYQEMGEFSKAVADYTEALTRFSGCVPIRYNRAEICRKLGHADRAAEDLTYIIVHADRAKGEGHWLALAYLERGLARIDCGDLTKGLTDFGKAEGLAKELDDKILLAQIADELEKSGL</sequence>
<name>A0AAE4SCZ4_9EURY</name>
<dbReference type="SMART" id="SM00028">
    <property type="entry name" value="TPR"/>
    <property type="match status" value="4"/>
</dbReference>
<dbReference type="InterPro" id="IPR050498">
    <property type="entry name" value="Ycf3"/>
</dbReference>
<dbReference type="Gene3D" id="1.25.40.10">
    <property type="entry name" value="Tetratricopeptide repeat domain"/>
    <property type="match status" value="1"/>
</dbReference>
<comment type="caution">
    <text evidence="4">The sequence shown here is derived from an EMBL/GenBank/DDBJ whole genome shotgun (WGS) entry which is preliminary data.</text>
</comment>
<evidence type="ECO:0000256" key="1">
    <source>
        <dbReference type="ARBA" id="ARBA00022737"/>
    </source>
</evidence>
<protein>
    <recommendedName>
        <fullName evidence="6">Tetratricopeptide repeat protein</fullName>
    </recommendedName>
</protein>
<reference evidence="4 5" key="1">
    <citation type="submission" date="2023-06" db="EMBL/GenBank/DDBJ databases">
        <title>Genome sequence of Methancorpusculaceae sp. Cs1.</title>
        <authorList>
            <person name="Protasov E."/>
            <person name="Platt K."/>
            <person name="Poehlein A."/>
            <person name="Daniel R."/>
            <person name="Brune A."/>
        </authorList>
    </citation>
    <scope>NUCLEOTIDE SEQUENCE [LARGE SCALE GENOMIC DNA]</scope>
    <source>
        <strain evidence="4 5">Cs1</strain>
    </source>
</reference>
<dbReference type="PROSITE" id="PS50005">
    <property type="entry name" value="TPR"/>
    <property type="match status" value="1"/>
</dbReference>
<organism evidence="4 5">
    <name type="scientific">Methanorbis rubei</name>
    <dbReference type="NCBI Taxonomy" id="3028300"/>
    <lineage>
        <taxon>Archaea</taxon>
        <taxon>Methanobacteriati</taxon>
        <taxon>Methanobacteriota</taxon>
        <taxon>Stenosarchaea group</taxon>
        <taxon>Methanomicrobia</taxon>
        <taxon>Methanomicrobiales</taxon>
        <taxon>Methanocorpusculaceae</taxon>
        <taxon>Methanorbis</taxon>
    </lineage>
</organism>
<gene>
    <name evidence="4" type="ORF">McpCs1_03810</name>
</gene>
<keyword evidence="5" id="KW-1185">Reference proteome</keyword>
<dbReference type="PANTHER" id="PTHR44858:SF1">
    <property type="entry name" value="UDP-N-ACETYLGLUCOSAMINE--PEPTIDE N-ACETYLGLUCOSAMINYLTRANSFERASE SPINDLY-RELATED"/>
    <property type="match status" value="1"/>
</dbReference>
<dbReference type="Proteomes" id="UP001283212">
    <property type="component" value="Unassembled WGS sequence"/>
</dbReference>
<dbReference type="AlphaFoldDB" id="A0AAE4SCZ4"/>
<evidence type="ECO:0000313" key="5">
    <source>
        <dbReference type="Proteomes" id="UP001283212"/>
    </source>
</evidence>
<evidence type="ECO:0000256" key="2">
    <source>
        <dbReference type="ARBA" id="ARBA00022803"/>
    </source>
</evidence>
<evidence type="ECO:0000313" key="4">
    <source>
        <dbReference type="EMBL" id="MDV0443015.1"/>
    </source>
</evidence>
<dbReference type="EMBL" id="JAWDKB010000001">
    <property type="protein sequence ID" value="MDV0443015.1"/>
    <property type="molecule type" value="Genomic_DNA"/>
</dbReference>
<keyword evidence="1" id="KW-0677">Repeat</keyword>
<evidence type="ECO:0000256" key="3">
    <source>
        <dbReference type="PROSITE-ProRule" id="PRU00339"/>
    </source>
</evidence>
<accession>A0AAE4SCZ4</accession>
<dbReference type="SUPFAM" id="SSF48452">
    <property type="entry name" value="TPR-like"/>
    <property type="match status" value="1"/>
</dbReference>
<dbReference type="InterPro" id="IPR011990">
    <property type="entry name" value="TPR-like_helical_dom_sf"/>
</dbReference>
<feature type="repeat" description="TPR" evidence="3">
    <location>
        <begin position="39"/>
        <end position="72"/>
    </location>
</feature>